<dbReference type="PRINTS" id="PR01249">
    <property type="entry name" value="RIBOSOMALL31"/>
</dbReference>
<dbReference type="EMBL" id="JAIOIU010000162">
    <property type="protein sequence ID" value="MBZ0160951.1"/>
    <property type="molecule type" value="Genomic_DNA"/>
</dbReference>
<dbReference type="PANTHER" id="PTHR33280">
    <property type="entry name" value="50S RIBOSOMAL PROTEIN L31, CHLOROPLASTIC"/>
    <property type="match status" value="1"/>
</dbReference>
<comment type="cofactor">
    <cofactor evidence="7">
        <name>Zn(2+)</name>
        <dbReference type="ChEBI" id="CHEBI:29105"/>
    </cofactor>
    <text evidence="7">Binds 1 zinc ion per subunit.</text>
</comment>
<evidence type="ECO:0000313" key="10">
    <source>
        <dbReference type="Proteomes" id="UP001197609"/>
    </source>
</evidence>
<dbReference type="InterPro" id="IPR042105">
    <property type="entry name" value="Ribosomal_bL31_sf"/>
</dbReference>
<evidence type="ECO:0000256" key="7">
    <source>
        <dbReference type="HAMAP-Rule" id="MF_00501"/>
    </source>
</evidence>
<keyword evidence="2 7" id="KW-0699">rRNA-binding</keyword>
<comment type="similarity">
    <text evidence="1 7">Belongs to the bacterial ribosomal protein bL31 family. Type A subfamily.</text>
</comment>
<name>A0AAJ1EK90_9BACT</name>
<evidence type="ECO:0000256" key="1">
    <source>
        <dbReference type="ARBA" id="ARBA00009296"/>
    </source>
</evidence>
<dbReference type="NCBIfam" id="TIGR00105">
    <property type="entry name" value="L31"/>
    <property type="match status" value="1"/>
</dbReference>
<dbReference type="SUPFAM" id="SSF143800">
    <property type="entry name" value="L28p-like"/>
    <property type="match status" value="1"/>
</dbReference>
<keyword evidence="7" id="KW-0479">Metal-binding</keyword>
<dbReference type="GO" id="GO:0003735">
    <property type="term" value="F:structural constituent of ribosome"/>
    <property type="evidence" value="ECO:0007669"/>
    <property type="project" value="InterPro"/>
</dbReference>
<dbReference type="InterPro" id="IPR027491">
    <property type="entry name" value="Ribosomal_bL31_A"/>
</dbReference>
<proteinExistence type="inferred from homology"/>
<keyword evidence="7" id="KW-0862">Zinc</keyword>
<gene>
    <name evidence="7 9" type="primary">rpmE</name>
    <name evidence="9" type="ORF">K8G79_12600</name>
</gene>
<dbReference type="NCBIfam" id="NF000612">
    <property type="entry name" value="PRK00019.1"/>
    <property type="match status" value="1"/>
</dbReference>
<sequence length="92" mass="10193">MKPGIHPDYQLTTITCACGEVIHTRSTVSALRVEICSKCHPLFTGRQKLIDTEGRVDRFRRKYSKKPKAAESAKETAPVELPTTAPEEVVAP</sequence>
<feature type="region of interest" description="Disordered" evidence="8">
    <location>
        <begin position="61"/>
        <end position="92"/>
    </location>
</feature>
<comment type="caution">
    <text evidence="9">The sequence shown here is derived from an EMBL/GenBank/DDBJ whole genome shotgun (WGS) entry which is preliminary data.</text>
</comment>
<feature type="binding site" evidence="7">
    <location>
        <position position="16"/>
    </location>
    <ligand>
        <name>Zn(2+)</name>
        <dbReference type="ChEBI" id="CHEBI:29105"/>
    </ligand>
</feature>
<accession>A0AAJ1EK90</accession>
<reference evidence="9 10" key="1">
    <citation type="journal article" date="2021" name="bioRxiv">
        <title>Unraveling nitrogen, sulfur and carbon metabolic pathways and microbial community transcriptional responses to substrate deprivation and toxicity stresses in a bioreactor mimicking anoxic brackish coastal sediment conditions.</title>
        <authorList>
            <person name="Martins P.D."/>
            <person name="Echeveste M.J."/>
            <person name="Arshad A."/>
            <person name="Kurth J."/>
            <person name="Ouboter H."/>
            <person name="Jetten M.S.M."/>
            <person name="Welte C.U."/>
        </authorList>
    </citation>
    <scope>NUCLEOTIDE SEQUENCE [LARGE SCALE GENOMIC DNA]</scope>
    <source>
        <strain evidence="9">MAG_38</strain>
    </source>
</reference>
<keyword evidence="3 7" id="KW-0694">RNA-binding</keyword>
<evidence type="ECO:0000256" key="6">
    <source>
        <dbReference type="ARBA" id="ARBA00035687"/>
    </source>
</evidence>
<dbReference type="GO" id="GO:0006412">
    <property type="term" value="P:translation"/>
    <property type="evidence" value="ECO:0007669"/>
    <property type="project" value="UniProtKB-UniRule"/>
</dbReference>
<dbReference type="GO" id="GO:1990904">
    <property type="term" value="C:ribonucleoprotein complex"/>
    <property type="evidence" value="ECO:0007669"/>
    <property type="project" value="UniProtKB-KW"/>
</dbReference>
<comment type="subunit">
    <text evidence="7">Part of the 50S ribosomal subunit.</text>
</comment>
<dbReference type="Proteomes" id="UP001197609">
    <property type="component" value="Unassembled WGS sequence"/>
</dbReference>
<evidence type="ECO:0000313" key="9">
    <source>
        <dbReference type="EMBL" id="MBZ0160951.1"/>
    </source>
</evidence>
<organism evidence="9 10">
    <name type="scientific">Candidatus Methylomirabilis tolerans</name>
    <dbReference type="NCBI Taxonomy" id="3123416"/>
    <lineage>
        <taxon>Bacteria</taxon>
        <taxon>Candidatus Methylomirabilota</taxon>
        <taxon>Candidatus Methylomirabilia</taxon>
        <taxon>Candidatus Methylomirabilales</taxon>
        <taxon>Candidatus Methylomirabilaceae</taxon>
        <taxon>Candidatus Methylomirabilis</taxon>
    </lineage>
</organism>
<keyword evidence="4 7" id="KW-0689">Ribosomal protein</keyword>
<protein>
    <recommendedName>
        <fullName evidence="6 7">Large ribosomal subunit protein bL31</fullName>
    </recommendedName>
</protein>
<keyword evidence="5 7" id="KW-0687">Ribonucleoprotein</keyword>
<feature type="binding site" evidence="7">
    <location>
        <position position="39"/>
    </location>
    <ligand>
        <name>Zn(2+)</name>
        <dbReference type="ChEBI" id="CHEBI:29105"/>
    </ligand>
</feature>
<feature type="binding site" evidence="7">
    <location>
        <position position="36"/>
    </location>
    <ligand>
        <name>Zn(2+)</name>
        <dbReference type="ChEBI" id="CHEBI:29105"/>
    </ligand>
</feature>
<dbReference type="PANTHER" id="PTHR33280:SF1">
    <property type="entry name" value="LARGE RIBOSOMAL SUBUNIT PROTEIN BL31C"/>
    <property type="match status" value="1"/>
</dbReference>
<evidence type="ECO:0000256" key="4">
    <source>
        <dbReference type="ARBA" id="ARBA00022980"/>
    </source>
</evidence>
<dbReference type="Gene3D" id="4.10.830.30">
    <property type="entry name" value="Ribosomal protein L31"/>
    <property type="match status" value="1"/>
</dbReference>
<dbReference type="NCBIfam" id="NF001809">
    <property type="entry name" value="PRK00528.1"/>
    <property type="match status" value="1"/>
</dbReference>
<dbReference type="InterPro" id="IPR034704">
    <property type="entry name" value="Ribosomal_bL28/bL31-like_sf"/>
</dbReference>
<dbReference type="GO" id="GO:0019843">
    <property type="term" value="F:rRNA binding"/>
    <property type="evidence" value="ECO:0007669"/>
    <property type="project" value="UniProtKB-KW"/>
</dbReference>
<dbReference type="GO" id="GO:0046872">
    <property type="term" value="F:metal ion binding"/>
    <property type="evidence" value="ECO:0007669"/>
    <property type="project" value="UniProtKB-KW"/>
</dbReference>
<dbReference type="HAMAP" id="MF_00501">
    <property type="entry name" value="Ribosomal_bL31_1"/>
    <property type="match status" value="1"/>
</dbReference>
<evidence type="ECO:0000256" key="5">
    <source>
        <dbReference type="ARBA" id="ARBA00023274"/>
    </source>
</evidence>
<dbReference type="Pfam" id="PF01197">
    <property type="entry name" value="Ribosomal_L31"/>
    <property type="match status" value="1"/>
</dbReference>
<dbReference type="AlphaFoldDB" id="A0AAJ1EK90"/>
<comment type="function">
    <text evidence="7">Binds the 23S rRNA.</text>
</comment>
<evidence type="ECO:0000256" key="2">
    <source>
        <dbReference type="ARBA" id="ARBA00022730"/>
    </source>
</evidence>
<evidence type="ECO:0000256" key="8">
    <source>
        <dbReference type="SAM" id="MobiDB-lite"/>
    </source>
</evidence>
<dbReference type="InterPro" id="IPR002150">
    <property type="entry name" value="Ribosomal_bL31"/>
</dbReference>
<feature type="binding site" evidence="7">
    <location>
        <position position="18"/>
    </location>
    <ligand>
        <name>Zn(2+)</name>
        <dbReference type="ChEBI" id="CHEBI:29105"/>
    </ligand>
</feature>
<dbReference type="GO" id="GO:0005840">
    <property type="term" value="C:ribosome"/>
    <property type="evidence" value="ECO:0007669"/>
    <property type="project" value="UniProtKB-KW"/>
</dbReference>
<evidence type="ECO:0000256" key="3">
    <source>
        <dbReference type="ARBA" id="ARBA00022884"/>
    </source>
</evidence>